<comment type="caution">
    <text evidence="1">The sequence shown here is derived from an EMBL/GenBank/DDBJ whole genome shotgun (WGS) entry which is preliminary data.</text>
</comment>
<evidence type="ECO:0000313" key="2">
    <source>
        <dbReference type="Proteomes" id="UP000252139"/>
    </source>
</evidence>
<accession>A0A367KB02</accession>
<gene>
    <name evidence="1" type="ORF">CU097_015173</name>
</gene>
<name>A0A367KB02_RHIAZ</name>
<protein>
    <submittedName>
        <fullName evidence="1">Uncharacterized protein</fullName>
    </submittedName>
</protein>
<keyword evidence="2" id="KW-1185">Reference proteome</keyword>
<organism evidence="1 2">
    <name type="scientific">Rhizopus azygosporus</name>
    <name type="common">Rhizopus microsporus var. azygosporus</name>
    <dbReference type="NCBI Taxonomy" id="86630"/>
    <lineage>
        <taxon>Eukaryota</taxon>
        <taxon>Fungi</taxon>
        <taxon>Fungi incertae sedis</taxon>
        <taxon>Mucoromycota</taxon>
        <taxon>Mucoromycotina</taxon>
        <taxon>Mucoromycetes</taxon>
        <taxon>Mucorales</taxon>
        <taxon>Mucorineae</taxon>
        <taxon>Rhizopodaceae</taxon>
        <taxon>Rhizopus</taxon>
    </lineage>
</organism>
<dbReference type="AlphaFoldDB" id="A0A367KB02"/>
<dbReference type="Proteomes" id="UP000252139">
    <property type="component" value="Unassembled WGS sequence"/>
</dbReference>
<dbReference type="STRING" id="86630.A0A367KB02"/>
<dbReference type="EMBL" id="PJQL01000129">
    <property type="protein sequence ID" value="RCH99348.1"/>
    <property type="molecule type" value="Genomic_DNA"/>
</dbReference>
<evidence type="ECO:0000313" key="1">
    <source>
        <dbReference type="EMBL" id="RCH99348.1"/>
    </source>
</evidence>
<dbReference type="OrthoDB" id="2417874at2759"/>
<sequence length="129" mass="14653">MSSCLSLEEAILNGSLLPNAALGYPLYSSRHQLDAHVATVKSNIIRHVHLSKDRLLTIQDTCLVANSLLLCQLWHPLCVISVPGQWLNDIQTVVRKFLLPFWPTPFWFTLCQLGRKEINAFLNIHLNTH</sequence>
<proteinExistence type="predicted"/>
<reference evidence="1 2" key="1">
    <citation type="journal article" date="2018" name="G3 (Bethesda)">
        <title>Phylogenetic and Phylogenomic Definition of Rhizopus Species.</title>
        <authorList>
            <person name="Gryganskyi A.P."/>
            <person name="Golan J."/>
            <person name="Dolatabadi S."/>
            <person name="Mondo S."/>
            <person name="Robb S."/>
            <person name="Idnurm A."/>
            <person name="Muszewska A."/>
            <person name="Steczkiewicz K."/>
            <person name="Masonjones S."/>
            <person name="Liao H.L."/>
            <person name="Gajdeczka M.T."/>
            <person name="Anike F."/>
            <person name="Vuek A."/>
            <person name="Anishchenko I.M."/>
            <person name="Voigt K."/>
            <person name="de Hoog G.S."/>
            <person name="Smith M.E."/>
            <person name="Heitman J."/>
            <person name="Vilgalys R."/>
            <person name="Stajich J.E."/>
        </authorList>
    </citation>
    <scope>NUCLEOTIDE SEQUENCE [LARGE SCALE GENOMIC DNA]</scope>
    <source>
        <strain evidence="1 2">CBS 357.93</strain>
    </source>
</reference>